<comment type="function">
    <text evidence="2">Catalyzes the ATP-dependent phosphorylation of thiamine-monophosphate (TMP) to form thiamine-pyrophosphate (TPP), the active form of vitamin B1.</text>
</comment>
<comment type="caution">
    <text evidence="2">Lacks conserved residue(s) required for the propagation of feature annotation.</text>
</comment>
<feature type="binding site" evidence="2">
    <location>
        <position position="268"/>
    </location>
    <ligand>
        <name>substrate</name>
    </ligand>
</feature>
<dbReference type="AlphaFoldDB" id="A0A9X2I562"/>
<keyword evidence="2" id="KW-0067">ATP-binding</keyword>
<dbReference type="GO" id="GO:0009030">
    <property type="term" value="F:thiamine-phosphate kinase activity"/>
    <property type="evidence" value="ECO:0007669"/>
    <property type="project" value="UniProtKB-UniRule"/>
</dbReference>
<comment type="miscellaneous">
    <text evidence="2">Reaction mechanism of ThiL seems to utilize a direct, inline transfer of the gamma-phosphate of ATP to TMP rather than a phosphorylated enzyme intermediate.</text>
</comment>
<evidence type="ECO:0000313" key="5">
    <source>
        <dbReference type="EMBL" id="MCP8900171.1"/>
    </source>
</evidence>
<name>A0A9X2I562_9GAMM</name>
<dbReference type="GO" id="GO:0009229">
    <property type="term" value="P:thiamine diphosphate biosynthetic process"/>
    <property type="evidence" value="ECO:0007669"/>
    <property type="project" value="UniProtKB-UniRule"/>
</dbReference>
<feature type="binding site" evidence="2">
    <location>
        <position position="221"/>
    </location>
    <ligand>
        <name>Mg(2+)</name>
        <dbReference type="ChEBI" id="CHEBI:18420"/>
        <label>5</label>
    </ligand>
</feature>
<feature type="binding site" evidence="2">
    <location>
        <position position="218"/>
    </location>
    <ligand>
        <name>Mg(2+)</name>
        <dbReference type="ChEBI" id="CHEBI:18420"/>
        <label>3</label>
    </ligand>
</feature>
<dbReference type="PIRSF" id="PIRSF005303">
    <property type="entry name" value="Thiam_monoph_kin"/>
    <property type="match status" value="1"/>
</dbReference>
<dbReference type="Proteomes" id="UP001139319">
    <property type="component" value="Unassembled WGS sequence"/>
</dbReference>
<comment type="caution">
    <text evidence="5">The sequence shown here is derived from an EMBL/GenBank/DDBJ whole genome shotgun (WGS) entry which is preliminary data.</text>
</comment>
<dbReference type="InterPro" id="IPR016188">
    <property type="entry name" value="PurM-like_N"/>
</dbReference>
<accession>A0A9X2I562</accession>
<dbReference type="GO" id="GO:0009228">
    <property type="term" value="P:thiamine biosynthetic process"/>
    <property type="evidence" value="ECO:0007669"/>
    <property type="project" value="UniProtKB-KW"/>
</dbReference>
<feature type="binding site" evidence="2">
    <location>
        <position position="56"/>
    </location>
    <ligand>
        <name>substrate</name>
    </ligand>
</feature>
<feature type="binding site" evidence="2">
    <location>
        <position position="32"/>
    </location>
    <ligand>
        <name>Mg(2+)</name>
        <dbReference type="ChEBI" id="CHEBI:18420"/>
        <label>3</label>
    </ligand>
</feature>
<dbReference type="RefSeq" id="WP_253968465.1">
    <property type="nucleotide sequence ID" value="NZ_JAMFTH010000004.1"/>
</dbReference>
<dbReference type="Pfam" id="PF00586">
    <property type="entry name" value="AIRS"/>
    <property type="match status" value="1"/>
</dbReference>
<dbReference type="InterPro" id="IPR036921">
    <property type="entry name" value="PurM-like_N_sf"/>
</dbReference>
<keyword evidence="2" id="KW-0547">Nucleotide-binding</keyword>
<keyword evidence="1 2" id="KW-0784">Thiamine biosynthesis</keyword>
<feature type="binding site" evidence="2">
    <location>
        <position position="49"/>
    </location>
    <ligand>
        <name>Mg(2+)</name>
        <dbReference type="ChEBI" id="CHEBI:18420"/>
        <label>2</label>
    </ligand>
</feature>
<keyword evidence="2 5" id="KW-0808">Transferase</keyword>
<comment type="similarity">
    <text evidence="2">Belongs to the thiamine-monophosphate kinase family.</text>
</comment>
<dbReference type="EC" id="2.7.4.16" evidence="2"/>
<dbReference type="Gene3D" id="3.30.1330.10">
    <property type="entry name" value="PurM-like, N-terminal domain"/>
    <property type="match status" value="1"/>
</dbReference>
<feature type="binding site" evidence="2">
    <location>
        <position position="129"/>
    </location>
    <ligand>
        <name>Mg(2+)</name>
        <dbReference type="ChEBI" id="CHEBI:18420"/>
        <label>1</label>
    </ligand>
</feature>
<dbReference type="InterPro" id="IPR006283">
    <property type="entry name" value="ThiL-like"/>
</dbReference>
<reference evidence="5" key="2">
    <citation type="submission" date="2023-01" db="EMBL/GenBank/DDBJ databases">
        <title>Gilvimarinus xylanilyticus HB14 isolated from Caulerpa lentillifera aquaculture base in Hainan, China.</title>
        <authorList>
            <person name="Zhang Y.-J."/>
        </authorList>
    </citation>
    <scope>NUCLEOTIDE SEQUENCE</scope>
    <source>
        <strain evidence="5">HB14</strain>
    </source>
</reference>
<dbReference type="InterPro" id="IPR010918">
    <property type="entry name" value="PurM-like_C_dom"/>
</dbReference>
<dbReference type="GO" id="GO:0005524">
    <property type="term" value="F:ATP binding"/>
    <property type="evidence" value="ECO:0007669"/>
    <property type="project" value="UniProtKB-UniRule"/>
</dbReference>
<keyword evidence="2 5" id="KW-0418">Kinase</keyword>
<dbReference type="EMBL" id="JAMFTH010000004">
    <property type="protein sequence ID" value="MCP8900171.1"/>
    <property type="molecule type" value="Genomic_DNA"/>
</dbReference>
<comment type="pathway">
    <text evidence="2">Cofactor biosynthesis; thiamine diphosphate biosynthesis; thiamine diphosphate from thiamine phosphate: step 1/1.</text>
</comment>
<evidence type="ECO:0000259" key="3">
    <source>
        <dbReference type="Pfam" id="PF00586"/>
    </source>
</evidence>
<feature type="binding site" evidence="2">
    <location>
        <position position="32"/>
    </location>
    <ligand>
        <name>Mg(2+)</name>
        <dbReference type="ChEBI" id="CHEBI:18420"/>
        <label>4</label>
    </ligand>
</feature>
<feature type="domain" description="PurM-like C-terminal" evidence="4">
    <location>
        <begin position="158"/>
        <end position="306"/>
    </location>
</feature>
<keyword evidence="2" id="KW-0479">Metal-binding</keyword>
<evidence type="ECO:0000256" key="2">
    <source>
        <dbReference type="HAMAP-Rule" id="MF_02128"/>
    </source>
</evidence>
<feature type="binding site" evidence="2">
    <location>
        <position position="153"/>
    </location>
    <ligand>
        <name>ATP</name>
        <dbReference type="ChEBI" id="CHEBI:30616"/>
    </ligand>
</feature>
<feature type="binding site" evidence="2">
    <location>
        <position position="49"/>
    </location>
    <ligand>
        <name>Mg(2+)</name>
        <dbReference type="ChEBI" id="CHEBI:18420"/>
        <label>1</label>
    </ligand>
</feature>
<dbReference type="NCBIfam" id="TIGR01379">
    <property type="entry name" value="thiL"/>
    <property type="match status" value="1"/>
</dbReference>
<feature type="binding site" evidence="2">
    <location>
        <position position="77"/>
    </location>
    <ligand>
        <name>Mg(2+)</name>
        <dbReference type="ChEBI" id="CHEBI:18420"/>
        <label>2</label>
    </ligand>
</feature>
<feature type="binding site" evidence="2">
    <location>
        <position position="323"/>
    </location>
    <ligand>
        <name>substrate</name>
    </ligand>
</feature>
<dbReference type="SUPFAM" id="SSF56042">
    <property type="entry name" value="PurM C-terminal domain-like"/>
    <property type="match status" value="1"/>
</dbReference>
<feature type="binding site" evidence="2">
    <location>
        <position position="77"/>
    </location>
    <ligand>
        <name>Mg(2+)</name>
        <dbReference type="ChEBI" id="CHEBI:18420"/>
        <label>3</label>
    </ligand>
</feature>
<proteinExistence type="inferred from homology"/>
<reference evidence="5" key="1">
    <citation type="submission" date="2022-05" db="EMBL/GenBank/DDBJ databases">
        <authorList>
            <person name="Sun H.-N."/>
        </authorList>
    </citation>
    <scope>NUCLEOTIDE SEQUENCE</scope>
    <source>
        <strain evidence="5">HB14</strain>
    </source>
</reference>
<dbReference type="InterPro" id="IPR036676">
    <property type="entry name" value="PurM-like_C_sf"/>
</dbReference>
<comment type="catalytic activity">
    <reaction evidence="2">
        <text>thiamine phosphate + ATP = thiamine diphosphate + ADP</text>
        <dbReference type="Rhea" id="RHEA:15913"/>
        <dbReference type="ChEBI" id="CHEBI:30616"/>
        <dbReference type="ChEBI" id="CHEBI:37575"/>
        <dbReference type="ChEBI" id="CHEBI:58937"/>
        <dbReference type="ChEBI" id="CHEBI:456216"/>
        <dbReference type="EC" id="2.7.4.16"/>
    </reaction>
</comment>
<dbReference type="HAMAP" id="MF_02128">
    <property type="entry name" value="TMP_kinase"/>
    <property type="match status" value="1"/>
</dbReference>
<feature type="binding site" evidence="2">
    <location>
        <position position="77"/>
    </location>
    <ligand>
        <name>Mg(2+)</name>
        <dbReference type="ChEBI" id="CHEBI:18420"/>
        <label>4</label>
    </ligand>
</feature>
<feature type="binding site" evidence="2">
    <location>
        <position position="220"/>
    </location>
    <ligand>
        <name>ATP</name>
        <dbReference type="ChEBI" id="CHEBI:30616"/>
    </ligand>
</feature>
<keyword evidence="6" id="KW-1185">Reference proteome</keyword>
<dbReference type="PANTHER" id="PTHR30270:SF0">
    <property type="entry name" value="THIAMINE-MONOPHOSPHATE KINASE"/>
    <property type="match status" value="1"/>
</dbReference>
<keyword evidence="2" id="KW-0460">Magnesium</keyword>
<evidence type="ECO:0000256" key="1">
    <source>
        <dbReference type="ARBA" id="ARBA00022977"/>
    </source>
</evidence>
<sequence>MPVGEFELIDQYFRPPADKPDGAGVVLGIGDDAAIVEPDPEQQLVVAADTLVSGVHFPEGADPEFVGERSLRVNLSDIAAMGATPAWFTLSLTLPQDWSEQERGDWVAGFSRGLRRVSEAFKCPLIGGDTTSGPLNIAIQMIAQVPPGQALRRDGAAVGDFVLVTHTLGDGAAALASFTDSAVFSDEQRDYLSQRFYCPEPRIKESVILRALASSAQDVSDGLLADLGHICAASDVGAEVDVESLPISAAAQAPGQAQGRQWALSGGDDYELVFTLHPDKMPEFAMAQARGEIQASVIGRIVAGAGVHCLLDDQPYSVEAEGFRHF</sequence>
<feature type="binding site" evidence="2">
    <location>
        <begin position="128"/>
        <end position="129"/>
    </location>
    <ligand>
        <name>ATP</name>
        <dbReference type="ChEBI" id="CHEBI:30616"/>
    </ligand>
</feature>
<gene>
    <name evidence="2 5" type="primary">thiL</name>
    <name evidence="5" type="ORF">M6D89_12755</name>
</gene>
<dbReference type="CDD" id="cd02194">
    <property type="entry name" value="ThiL"/>
    <property type="match status" value="1"/>
</dbReference>
<dbReference type="Gene3D" id="3.90.650.10">
    <property type="entry name" value="PurM-like C-terminal domain"/>
    <property type="match status" value="1"/>
</dbReference>
<organism evidence="5 6">
    <name type="scientific">Gilvimarinus xylanilyticus</name>
    <dbReference type="NCBI Taxonomy" id="2944139"/>
    <lineage>
        <taxon>Bacteria</taxon>
        <taxon>Pseudomonadati</taxon>
        <taxon>Pseudomonadota</taxon>
        <taxon>Gammaproteobacteria</taxon>
        <taxon>Cellvibrionales</taxon>
        <taxon>Cellvibrionaceae</taxon>
        <taxon>Gilvimarinus</taxon>
    </lineage>
</organism>
<evidence type="ECO:0000259" key="4">
    <source>
        <dbReference type="Pfam" id="PF02769"/>
    </source>
</evidence>
<feature type="domain" description="PurM-like N-terminal" evidence="3">
    <location>
        <begin position="30"/>
        <end position="142"/>
    </location>
</feature>
<evidence type="ECO:0000313" key="6">
    <source>
        <dbReference type="Proteomes" id="UP001139319"/>
    </source>
</evidence>
<dbReference type="PANTHER" id="PTHR30270">
    <property type="entry name" value="THIAMINE-MONOPHOSPHATE KINASE"/>
    <property type="match status" value="1"/>
</dbReference>
<protein>
    <recommendedName>
        <fullName evidence="2">Thiamine-monophosphate kinase</fullName>
        <shortName evidence="2">TMP kinase</shortName>
        <shortName evidence="2">Thiamine-phosphate kinase</shortName>
        <ecNumber evidence="2">2.7.4.16</ecNumber>
    </recommendedName>
</protein>
<dbReference type="Pfam" id="PF02769">
    <property type="entry name" value="AIRS_C"/>
    <property type="match status" value="1"/>
</dbReference>
<dbReference type="SUPFAM" id="SSF55326">
    <property type="entry name" value="PurM N-terminal domain-like"/>
    <property type="match status" value="1"/>
</dbReference>
<dbReference type="GO" id="GO:0000287">
    <property type="term" value="F:magnesium ion binding"/>
    <property type="evidence" value="ECO:0007669"/>
    <property type="project" value="UniProtKB-UniRule"/>
</dbReference>